<feature type="region of interest" description="Disordered" evidence="1">
    <location>
        <begin position="22"/>
        <end position="69"/>
    </location>
</feature>
<gene>
    <name evidence="2" type="ORF">FHS87_000866</name>
</gene>
<sequence length="69" mass="6850">MNAFLPRAASALLLLGLVAGCNDRMGSGSGSGRAGLPTSGTNTPQPPEQRSGPLPAGNSTNSSITPNTR</sequence>
<feature type="compositionally biased region" description="Polar residues" evidence="1">
    <location>
        <begin position="57"/>
        <end position="69"/>
    </location>
</feature>
<dbReference type="AlphaFoldDB" id="A0A840Y8Z1"/>
<dbReference type="PROSITE" id="PS51257">
    <property type="entry name" value="PROKAR_LIPOPROTEIN"/>
    <property type="match status" value="1"/>
</dbReference>
<accession>A0A840Y8Z1</accession>
<dbReference type="EMBL" id="JACIJD010000003">
    <property type="protein sequence ID" value="MBB5692847.1"/>
    <property type="molecule type" value="Genomic_DNA"/>
</dbReference>
<name>A0A840Y8Z1_9PROT</name>
<evidence type="ECO:0000256" key="1">
    <source>
        <dbReference type="SAM" id="MobiDB-lite"/>
    </source>
</evidence>
<organism evidence="2 3">
    <name type="scientific">Muricoccus pecuniae</name>
    <dbReference type="NCBI Taxonomy" id="693023"/>
    <lineage>
        <taxon>Bacteria</taxon>
        <taxon>Pseudomonadati</taxon>
        <taxon>Pseudomonadota</taxon>
        <taxon>Alphaproteobacteria</taxon>
        <taxon>Acetobacterales</taxon>
        <taxon>Roseomonadaceae</taxon>
        <taxon>Muricoccus</taxon>
    </lineage>
</organism>
<proteinExistence type="predicted"/>
<dbReference type="Proteomes" id="UP000580654">
    <property type="component" value="Unassembled WGS sequence"/>
</dbReference>
<reference evidence="2 3" key="1">
    <citation type="submission" date="2020-08" db="EMBL/GenBank/DDBJ databases">
        <title>Genomic Encyclopedia of Type Strains, Phase IV (KMG-IV): sequencing the most valuable type-strain genomes for metagenomic binning, comparative biology and taxonomic classification.</title>
        <authorList>
            <person name="Goeker M."/>
        </authorList>
    </citation>
    <scope>NUCLEOTIDE SEQUENCE [LARGE SCALE GENOMIC DNA]</scope>
    <source>
        <strain evidence="2 3">DSM 25622</strain>
    </source>
</reference>
<evidence type="ECO:0008006" key="4">
    <source>
        <dbReference type="Google" id="ProtNLM"/>
    </source>
</evidence>
<comment type="caution">
    <text evidence="2">The sequence shown here is derived from an EMBL/GenBank/DDBJ whole genome shotgun (WGS) entry which is preliminary data.</text>
</comment>
<evidence type="ECO:0000313" key="3">
    <source>
        <dbReference type="Proteomes" id="UP000580654"/>
    </source>
</evidence>
<keyword evidence="3" id="KW-1185">Reference proteome</keyword>
<protein>
    <recommendedName>
        <fullName evidence="4">Lipoprotein</fullName>
    </recommendedName>
</protein>
<evidence type="ECO:0000313" key="2">
    <source>
        <dbReference type="EMBL" id="MBB5692847.1"/>
    </source>
</evidence>
<dbReference type="RefSeq" id="WP_184514261.1">
    <property type="nucleotide sequence ID" value="NZ_JACIJD010000003.1"/>
</dbReference>